<proteinExistence type="predicted"/>
<protein>
    <recommendedName>
        <fullName evidence="3">FtsX extracellular domain-containing protein</fullName>
    </recommendedName>
</protein>
<keyword evidence="2" id="KW-1185">Reference proteome</keyword>
<dbReference type="STRING" id="45851.BHV86_03515"/>
<dbReference type="GeneID" id="98919005"/>
<gene>
    <name evidence="1" type="ORF">BUTYVIB_01139</name>
</gene>
<dbReference type="EMBL" id="ABWN01000026">
    <property type="protein sequence ID" value="EFF68775.1"/>
    <property type="molecule type" value="Genomic_DNA"/>
</dbReference>
<comment type="caution">
    <text evidence="1">The sequence shown here is derived from an EMBL/GenBank/DDBJ whole genome shotgun (WGS) entry which is preliminary data.</text>
</comment>
<reference evidence="1 2" key="1">
    <citation type="submission" date="2010-02" db="EMBL/GenBank/DDBJ databases">
        <authorList>
            <person name="Weinstock G."/>
            <person name="Sodergren E."/>
            <person name="Clifton S."/>
            <person name="Fulton L."/>
            <person name="Fulton B."/>
            <person name="Courtney L."/>
            <person name="Fronick C."/>
            <person name="Harrison M."/>
            <person name="Strong C."/>
            <person name="Farmer C."/>
            <person name="Delahaunty K."/>
            <person name="Markovic C."/>
            <person name="Hall O."/>
            <person name="Minx P."/>
            <person name="Tomlinson C."/>
            <person name="Mitreva M."/>
            <person name="Nelson J."/>
            <person name="Hou S."/>
            <person name="Wollam A."/>
            <person name="Pepin K.H."/>
            <person name="Johnson M."/>
            <person name="Bhonagiri V."/>
            <person name="Zhang X."/>
            <person name="Suruliraj S."/>
            <person name="Warren W."/>
            <person name="Chinwalla A."/>
            <person name="Mardis E.R."/>
            <person name="Wilson R.K."/>
        </authorList>
    </citation>
    <scope>NUCLEOTIDE SEQUENCE [LARGE SCALE GENOMIC DNA]</scope>
    <source>
        <strain evidence="1 2">DSM 2876</strain>
    </source>
</reference>
<dbReference type="PROSITE" id="PS51257">
    <property type="entry name" value="PROKAR_LIPOPROTEIN"/>
    <property type="match status" value="1"/>
</dbReference>
<evidence type="ECO:0008006" key="3">
    <source>
        <dbReference type="Google" id="ProtNLM"/>
    </source>
</evidence>
<name>D4RZ74_9FIRM</name>
<dbReference type="HOGENOM" id="CLU_1101281_0_0_9"/>
<evidence type="ECO:0000313" key="2">
    <source>
        <dbReference type="Proteomes" id="UP000006238"/>
    </source>
</evidence>
<sequence length="252" mass="29128">MKKLGFIFALVAAIVMITGCGKSNSNTGKTLELIIYFESSDVSSCKEELHKWLGDKYEILSEEYKTDEEQADEFRDKYDLNENMFNIETGKVTICTLLLDNIKDETEAEKIKQGMGEVKNVGLVKMSYPYEKQDEQVIITEESEETLKYKDEIVLSFYYEADNEEQCENGIVASIKDKYSVEEVGYTNFSEDIKKYKEQNPDEVVVVPQKNVFICKIRIKNIKSESDIKTIVAEIEKDEKVSQVEYIRPTYH</sequence>
<evidence type="ECO:0000313" key="1">
    <source>
        <dbReference type="EMBL" id="EFF68775.1"/>
    </source>
</evidence>
<accession>D4RZ74</accession>
<dbReference type="Proteomes" id="UP000006238">
    <property type="component" value="Unassembled WGS sequence"/>
</dbReference>
<dbReference type="AlphaFoldDB" id="D4RZ74"/>
<organism evidence="1 2">
    <name type="scientific">Eshraghiella crossota DSM 2876</name>
    <dbReference type="NCBI Taxonomy" id="511680"/>
    <lineage>
        <taxon>Bacteria</taxon>
        <taxon>Bacillati</taxon>
        <taxon>Bacillota</taxon>
        <taxon>Clostridia</taxon>
        <taxon>Lachnospirales</taxon>
        <taxon>Lachnospiraceae</taxon>
        <taxon>Eshraghiella</taxon>
    </lineage>
</organism>
<dbReference type="RefSeq" id="WP_005602485.1">
    <property type="nucleotide sequence ID" value="NZ_GG663522.1"/>
</dbReference>